<evidence type="ECO:0000256" key="2">
    <source>
        <dbReference type="ARBA" id="ARBA00009578"/>
    </source>
</evidence>
<dbReference type="EMBL" id="CP003541">
    <property type="protein sequence ID" value="AFP83652.1"/>
    <property type="molecule type" value="Genomic_DNA"/>
</dbReference>
<dbReference type="PATRIC" id="fig|1202536.3.peg.177"/>
<dbReference type="InterPro" id="IPR036927">
    <property type="entry name" value="Cyt_c_oxase-like_su1_sf"/>
</dbReference>
<dbReference type="PROSITE" id="PS50855">
    <property type="entry name" value="COX1"/>
    <property type="match status" value="1"/>
</dbReference>
<keyword evidence="10 15" id="KW-1133">Transmembrane helix</keyword>
<dbReference type="GO" id="GO:0005886">
    <property type="term" value="C:plasma membrane"/>
    <property type="evidence" value="ECO:0007669"/>
    <property type="project" value="UniProtKB-SubCell"/>
</dbReference>
<dbReference type="GO" id="GO:0009060">
    <property type="term" value="P:aerobic respiration"/>
    <property type="evidence" value="ECO:0007669"/>
    <property type="project" value="InterPro"/>
</dbReference>
<feature type="transmembrane region" description="Helical" evidence="15">
    <location>
        <begin position="223"/>
        <end position="252"/>
    </location>
</feature>
<dbReference type="GO" id="GO:0015990">
    <property type="term" value="P:electron transport coupled proton transport"/>
    <property type="evidence" value="ECO:0007669"/>
    <property type="project" value="TreeGrafter"/>
</dbReference>
<organism evidence="17 18">
    <name type="scientific">Candidatus Carsonella ruddii CE isolate Thao2000</name>
    <dbReference type="NCBI Taxonomy" id="1202536"/>
    <lineage>
        <taxon>Bacteria</taxon>
        <taxon>Pseudomonadati</taxon>
        <taxon>Pseudomonadota</taxon>
        <taxon>Gammaproteobacteria</taxon>
        <taxon>Oceanospirillales</taxon>
        <taxon>Halomonadaceae</taxon>
        <taxon>Zymobacter group</taxon>
        <taxon>Candidatus Carsonella</taxon>
    </lineage>
</organism>
<keyword evidence="6 14" id="KW-0679">Respiratory chain</keyword>
<feature type="transmembrane region" description="Helical" evidence="15">
    <location>
        <begin position="272"/>
        <end position="293"/>
    </location>
</feature>
<dbReference type="HOGENOM" id="CLU_011899_7_1_6"/>
<dbReference type="GO" id="GO:0020037">
    <property type="term" value="F:heme binding"/>
    <property type="evidence" value="ECO:0007669"/>
    <property type="project" value="InterPro"/>
</dbReference>
<feature type="domain" description="Cytochrome oxidase subunit I profile" evidence="16">
    <location>
        <begin position="40"/>
        <end position="517"/>
    </location>
</feature>
<dbReference type="SUPFAM" id="SSF81442">
    <property type="entry name" value="Cytochrome c oxidase subunit I-like"/>
    <property type="match status" value="1"/>
</dbReference>
<dbReference type="InterPro" id="IPR023616">
    <property type="entry name" value="Cyt_c_oxase-like_su1_dom"/>
</dbReference>
<feature type="transmembrane region" description="Helical" evidence="15">
    <location>
        <begin position="413"/>
        <end position="437"/>
    </location>
</feature>
<evidence type="ECO:0000256" key="11">
    <source>
        <dbReference type="ARBA" id="ARBA00023004"/>
    </source>
</evidence>
<dbReference type="Pfam" id="PF00115">
    <property type="entry name" value="COX1"/>
    <property type="match status" value="1"/>
</dbReference>
<keyword evidence="4" id="KW-1003">Cell membrane</keyword>
<evidence type="ECO:0000256" key="7">
    <source>
        <dbReference type="ARBA" id="ARBA00022692"/>
    </source>
</evidence>
<dbReference type="InterPro" id="IPR000883">
    <property type="entry name" value="Cyt_C_Oxase_1"/>
</dbReference>
<evidence type="ECO:0000256" key="1">
    <source>
        <dbReference type="ARBA" id="ARBA00004651"/>
    </source>
</evidence>
<evidence type="ECO:0000256" key="15">
    <source>
        <dbReference type="SAM" id="Phobius"/>
    </source>
</evidence>
<feature type="transmembrane region" description="Helical" evidence="15">
    <location>
        <begin position="187"/>
        <end position="211"/>
    </location>
</feature>
<evidence type="ECO:0000256" key="13">
    <source>
        <dbReference type="ARBA" id="ARBA00023136"/>
    </source>
</evidence>
<dbReference type="RefSeq" id="WP_014886953.1">
    <property type="nucleotide sequence ID" value="NC_018414.1"/>
</dbReference>
<evidence type="ECO:0000256" key="8">
    <source>
        <dbReference type="ARBA" id="ARBA00022723"/>
    </source>
</evidence>
<feature type="transmembrane region" description="Helical" evidence="15">
    <location>
        <begin position="565"/>
        <end position="582"/>
    </location>
</feature>
<sequence>MINFNKLNYNSFPIKEKILSILMLLLILLILLIIPLKIPFYKKILNFSIIFDHKKIGKLYIYLSLIMLIRGFIDALMMRFQQILCFNHEGFLSNQHYCQIFTAHGVIMIFFVAMPFMIGLMNIIIPIQIGSKDVAFPSLNLLSFWLTFFSSIIINISLIFGEFAKTGWLAYPPLSEKMFSPWVGVDYWIWSIQISGISTIISSINFIITIIKCRKKFLFLFNLPIFIWTCLCSNLLILISFPILSALLIQLFLDRSKNSHFFSPFYGGNSMLYINLIWAWGHPEVYILILPSFGIFSEIISNVCEKSIFSYKSLIYATISITILSFIVWLHHFFTMGSGYLPNIFFSISTMIIAIPTGVKIFNWVFTLYYSNFKFNPNSFWFIIFIIIFSMGGFAGIILSIPTLDYIFHNTTFLIAHFHTVIIGGVLFGYLAGMQYWFPIIYNKKLINYISYINIFFWFVGVILSFFPLYILGYFGMMRRTNIYFNFFWNKILLLTFFGSIIILFSIILFFFNFFLSKNNRFNIYRNCEFLNLNNLIIENNNNFFYKKKFIFLKKIYIKHKKSKIPFYLSLILFFNIFFLIWCFNKLFNITFVFFILILIIYIYE</sequence>
<evidence type="ECO:0000256" key="12">
    <source>
        <dbReference type="ARBA" id="ARBA00023008"/>
    </source>
</evidence>
<dbReference type="OrthoDB" id="9803294at2"/>
<feature type="transmembrane region" description="Helical" evidence="15">
    <location>
        <begin position="588"/>
        <end position="604"/>
    </location>
</feature>
<dbReference type="InterPro" id="IPR023615">
    <property type="entry name" value="Cyt_c_Oxase_su1_BS"/>
</dbReference>
<feature type="transmembrane region" description="Helical" evidence="15">
    <location>
        <begin position="380"/>
        <end position="401"/>
    </location>
</feature>
<keyword evidence="13 15" id="KW-0472">Membrane</keyword>
<dbReference type="GO" id="GO:0046872">
    <property type="term" value="F:metal ion binding"/>
    <property type="evidence" value="ECO:0007669"/>
    <property type="project" value="UniProtKB-KW"/>
</dbReference>
<keyword evidence="5 14" id="KW-0349">Heme</keyword>
<feature type="transmembrane region" description="Helical" evidence="15">
    <location>
        <begin position="492"/>
        <end position="516"/>
    </location>
</feature>
<evidence type="ECO:0000256" key="3">
    <source>
        <dbReference type="ARBA" id="ARBA00022448"/>
    </source>
</evidence>
<feature type="transmembrane region" description="Helical" evidence="15">
    <location>
        <begin position="100"/>
        <end position="127"/>
    </location>
</feature>
<reference evidence="17 18" key="1">
    <citation type="journal article" date="2012" name="Mol. Biol. Evol.">
        <title>Genome reduction and co-evolution between the primary and secondary bacterial symbionts of psyllids.</title>
        <authorList>
            <person name="Sloan D.B."/>
            <person name="Moran N.A."/>
        </authorList>
    </citation>
    <scope>NUCLEOTIDE SEQUENCE [LARGE SCALE GENOMIC DNA]</scope>
    <source>
        <strain evidence="17 18">CE</strain>
    </source>
</reference>
<feature type="transmembrane region" description="Helical" evidence="15">
    <location>
        <begin position="59"/>
        <end position="80"/>
    </location>
</feature>
<dbReference type="PANTHER" id="PTHR10422:SF35">
    <property type="entry name" value="CYTOCHROME BO(3) UBIQUINOL OXIDASE SUBUNIT 1"/>
    <property type="match status" value="1"/>
</dbReference>
<accession>J7GSE2</accession>
<dbReference type="PRINTS" id="PR01165">
    <property type="entry name" value="CYCOXIDASEI"/>
</dbReference>
<keyword evidence="12" id="KW-0186">Copper</keyword>
<dbReference type="PANTHER" id="PTHR10422">
    <property type="entry name" value="CYTOCHROME C OXIDASE SUBUNIT 1"/>
    <property type="match status" value="1"/>
</dbReference>
<name>J7GSE2_CARRU</name>
<dbReference type="Gene3D" id="1.20.210.10">
    <property type="entry name" value="Cytochrome c oxidase-like, subunit I domain"/>
    <property type="match status" value="1"/>
</dbReference>
<feature type="transmembrane region" description="Helical" evidence="15">
    <location>
        <begin position="449"/>
        <end position="472"/>
    </location>
</feature>
<evidence type="ECO:0000313" key="18">
    <source>
        <dbReference type="Proteomes" id="UP000003932"/>
    </source>
</evidence>
<feature type="transmembrane region" description="Helical" evidence="15">
    <location>
        <begin position="314"/>
        <end position="334"/>
    </location>
</feature>
<keyword evidence="8" id="KW-0479">Metal-binding</keyword>
<feature type="transmembrane region" description="Helical" evidence="15">
    <location>
        <begin position="18"/>
        <end position="38"/>
    </location>
</feature>
<keyword evidence="11" id="KW-0408">Iron</keyword>
<dbReference type="AlphaFoldDB" id="J7GSE2"/>
<comment type="subcellular location">
    <subcellularLocation>
        <location evidence="1">Cell membrane</location>
        <topology evidence="1">Multi-pass membrane protein</topology>
    </subcellularLocation>
</comment>
<dbReference type="PROSITE" id="PS00077">
    <property type="entry name" value="COX1_CUB"/>
    <property type="match status" value="1"/>
</dbReference>
<keyword evidence="9 14" id="KW-0249">Electron transport</keyword>
<keyword evidence="3 14" id="KW-0813">Transport</keyword>
<dbReference type="Proteomes" id="UP000003932">
    <property type="component" value="Chromosome"/>
</dbReference>
<evidence type="ECO:0000256" key="14">
    <source>
        <dbReference type="RuleBase" id="RU000370"/>
    </source>
</evidence>
<protein>
    <submittedName>
        <fullName evidence="17">Cytochrome O ubiquinol oxidase subunit I</fullName>
    </submittedName>
</protein>
<evidence type="ECO:0000313" key="17">
    <source>
        <dbReference type="EMBL" id="AFP83652.1"/>
    </source>
</evidence>
<comment type="similarity">
    <text evidence="2 14">Belongs to the heme-copper respiratory oxidase family.</text>
</comment>
<proteinExistence type="inferred from homology"/>
<evidence type="ECO:0000259" key="16">
    <source>
        <dbReference type="PROSITE" id="PS50855"/>
    </source>
</evidence>
<keyword evidence="7 14" id="KW-0812">Transmembrane</keyword>
<feature type="transmembrane region" description="Helical" evidence="15">
    <location>
        <begin position="340"/>
        <end position="359"/>
    </location>
</feature>
<dbReference type="GO" id="GO:0009486">
    <property type="term" value="F:cytochrome bo3 ubiquinol oxidase activity"/>
    <property type="evidence" value="ECO:0007669"/>
    <property type="project" value="TreeGrafter"/>
</dbReference>
<dbReference type="KEGG" id="cru:A33U_0208"/>
<evidence type="ECO:0000256" key="9">
    <source>
        <dbReference type="ARBA" id="ARBA00022982"/>
    </source>
</evidence>
<evidence type="ECO:0000256" key="4">
    <source>
        <dbReference type="ARBA" id="ARBA00022475"/>
    </source>
</evidence>
<dbReference type="STRING" id="1202536.A33U_0208"/>
<evidence type="ECO:0000256" key="5">
    <source>
        <dbReference type="ARBA" id="ARBA00022617"/>
    </source>
</evidence>
<dbReference type="GO" id="GO:0004129">
    <property type="term" value="F:cytochrome-c oxidase activity"/>
    <property type="evidence" value="ECO:0007669"/>
    <property type="project" value="InterPro"/>
</dbReference>
<evidence type="ECO:0000256" key="6">
    <source>
        <dbReference type="ARBA" id="ARBA00022660"/>
    </source>
</evidence>
<evidence type="ECO:0000256" key="10">
    <source>
        <dbReference type="ARBA" id="ARBA00022989"/>
    </source>
</evidence>
<dbReference type="GO" id="GO:0022904">
    <property type="term" value="P:respiratory electron transport chain"/>
    <property type="evidence" value="ECO:0007669"/>
    <property type="project" value="TreeGrafter"/>
</dbReference>
<gene>
    <name evidence="17" type="primary">cyoB</name>
    <name evidence="17" type="ORF">A33U_0208</name>
</gene>
<feature type="transmembrane region" description="Helical" evidence="15">
    <location>
        <begin position="139"/>
        <end position="160"/>
    </location>
</feature>